<reference evidence="2 3" key="1">
    <citation type="journal article" date="2014" name="Genome Biol. Evol.">
        <title>The secreted proteins of Achlya hypogyna and Thraustotheca clavata identify the ancestral oomycete secretome and reveal gene acquisitions by horizontal gene transfer.</title>
        <authorList>
            <person name="Misner I."/>
            <person name="Blouin N."/>
            <person name="Leonard G."/>
            <person name="Richards T.A."/>
            <person name="Lane C.E."/>
        </authorList>
    </citation>
    <scope>NUCLEOTIDE SEQUENCE [LARGE SCALE GENOMIC DNA]</scope>
    <source>
        <strain evidence="2 3">ATCC 48635</strain>
    </source>
</reference>
<sequence>MEAATASYYDGHDFDPVLAHELSIEMQEVPSTARSEDAHLTAVLVAVNQTWLHAFALATRAPCRSDVLVTRRSLWLNDYFQKLRALHAPTSAHAALVMHKLDECLARGRGARVHDGSELSTALVEPLALILYCTTQDRLDPDRLVPFLRETALYLESPLLVARANQAALATPLYRLLVARQATEARVLLVRLLLTLAQADAAAVVRGCTVGAQGQAMLPNIFVQTLPKRHPDCAELQTSAARLVHIFDLRKSSFFLDIPPRSPTRQAKLKSPVLLAALPTPAFAIPDDIVQRQHSPYKENVRPRTTAAPRRRPLPSPAASPPIEVRRPSTPQKLAPLEAIEARLEAFELSPVAKVTRSHRPIPMPLLEVPAATSLPPVTPTSRHRKHELQSVASFEWWWRTLPVGHVKLTDHAKLKAVCAAAVALHRIGDLDRAAELYAFALRLPHPSSAQCDGDTPLRAALQINLGACEYERHQFASSIAALQAAVLACPEHVAAHYKLGLAFADSGRRDEAITELQAIAALHAPAKARLQVLLNPPAEARPAPADAMLRAAIGHMAARARALDVLWAALFRCVDRSRCGVVGMATFRDMLHLAGVTLSAAEWRALLVFAADPRDANYVTYQRLEMDSALQHTGGPQSPIDKACFNGVRRRTGMERLRVSLHLLAQREATSFCGTVAQWARFGVDKTIDVNSSAPPVSSTWMPFVVHVPPCPTSMLSSLAAVLVAQSTAKGVASAHRAIRLRRLVTRKVVEVFVAKGVVYAVANVTKILHDARTRVATHTSTHSLMAGRAVHSLRRHTVDHARTHVTAQALARNALLSIGARAKERVAARYAASAVDLPERGAQARAAVARRRRVVVLFAKVARTSASHCVQRAHATASLGDIAVLACAQTARREKKMAKLLAVVSQARSVVRRRHTAEAVFTNRAVLAKTAYYTVFHAFQAAISAITGLPLPAYDLPWMFRKYEILPNDEIELPVVTTDALAAESWLPERTEL</sequence>
<keyword evidence="3" id="KW-1185">Reference proteome</keyword>
<dbReference type="EMBL" id="JNBR01000348">
    <property type="protein sequence ID" value="OQR94891.1"/>
    <property type="molecule type" value="Genomic_DNA"/>
</dbReference>
<dbReference type="STRING" id="1202772.A0A1V9ZAD7"/>
<dbReference type="Proteomes" id="UP000243579">
    <property type="component" value="Unassembled WGS sequence"/>
</dbReference>
<dbReference type="AlphaFoldDB" id="A0A1V9ZAD7"/>
<evidence type="ECO:0000256" key="1">
    <source>
        <dbReference type="SAM" id="MobiDB-lite"/>
    </source>
</evidence>
<dbReference type="OrthoDB" id="70465at2759"/>
<organism evidence="2 3">
    <name type="scientific">Achlya hypogyna</name>
    <name type="common">Oomycete</name>
    <name type="synonym">Protoachlya hypogyna</name>
    <dbReference type="NCBI Taxonomy" id="1202772"/>
    <lineage>
        <taxon>Eukaryota</taxon>
        <taxon>Sar</taxon>
        <taxon>Stramenopiles</taxon>
        <taxon>Oomycota</taxon>
        <taxon>Saprolegniomycetes</taxon>
        <taxon>Saprolegniales</taxon>
        <taxon>Achlyaceae</taxon>
        <taxon>Achlya</taxon>
    </lineage>
</organism>
<protein>
    <submittedName>
        <fullName evidence="2">Uncharacterized protein</fullName>
    </submittedName>
</protein>
<proteinExistence type="predicted"/>
<name>A0A1V9ZAD7_ACHHY</name>
<accession>A0A1V9ZAD7</accession>
<evidence type="ECO:0000313" key="2">
    <source>
        <dbReference type="EMBL" id="OQR94891.1"/>
    </source>
</evidence>
<feature type="region of interest" description="Disordered" evidence="1">
    <location>
        <begin position="294"/>
        <end position="329"/>
    </location>
</feature>
<dbReference type="InterPro" id="IPR011990">
    <property type="entry name" value="TPR-like_helical_dom_sf"/>
</dbReference>
<comment type="caution">
    <text evidence="2">The sequence shown here is derived from an EMBL/GenBank/DDBJ whole genome shotgun (WGS) entry which is preliminary data.</text>
</comment>
<dbReference type="SUPFAM" id="SSF48452">
    <property type="entry name" value="TPR-like"/>
    <property type="match status" value="1"/>
</dbReference>
<gene>
    <name evidence="2" type="ORF">ACHHYP_00839</name>
</gene>
<dbReference type="Gene3D" id="1.25.40.10">
    <property type="entry name" value="Tetratricopeptide repeat domain"/>
    <property type="match status" value="1"/>
</dbReference>
<evidence type="ECO:0000313" key="3">
    <source>
        <dbReference type="Proteomes" id="UP000243579"/>
    </source>
</evidence>